<comment type="caution">
    <text evidence="6">The sequence shown here is derived from an EMBL/GenBank/DDBJ whole genome shotgun (WGS) entry which is preliminary data.</text>
</comment>
<evidence type="ECO:0000256" key="4">
    <source>
        <dbReference type="PROSITE-ProRule" id="PRU00175"/>
    </source>
</evidence>
<evidence type="ECO:0000256" key="1">
    <source>
        <dbReference type="ARBA" id="ARBA00022723"/>
    </source>
</evidence>
<organism evidence="6 7">
    <name type="scientific">Alectoria fallacina</name>
    <dbReference type="NCBI Taxonomy" id="1903189"/>
    <lineage>
        <taxon>Eukaryota</taxon>
        <taxon>Fungi</taxon>
        <taxon>Dikarya</taxon>
        <taxon>Ascomycota</taxon>
        <taxon>Pezizomycotina</taxon>
        <taxon>Lecanoromycetes</taxon>
        <taxon>OSLEUM clade</taxon>
        <taxon>Lecanoromycetidae</taxon>
        <taxon>Lecanorales</taxon>
        <taxon>Lecanorineae</taxon>
        <taxon>Parmeliaceae</taxon>
        <taxon>Alectoria</taxon>
    </lineage>
</organism>
<evidence type="ECO:0000256" key="3">
    <source>
        <dbReference type="ARBA" id="ARBA00022833"/>
    </source>
</evidence>
<evidence type="ECO:0000313" key="6">
    <source>
        <dbReference type="EMBL" id="CAF9931629.1"/>
    </source>
</evidence>
<dbReference type="GO" id="GO:0005789">
    <property type="term" value="C:endoplasmic reticulum membrane"/>
    <property type="evidence" value="ECO:0007669"/>
    <property type="project" value="UniProtKB-SubCell"/>
</dbReference>
<dbReference type="EMBL" id="CAJPDR010000309">
    <property type="protein sequence ID" value="CAF9931629.1"/>
    <property type="molecule type" value="Genomic_DNA"/>
</dbReference>
<dbReference type="Pfam" id="PF13639">
    <property type="entry name" value="zf-RING_2"/>
    <property type="match status" value="1"/>
</dbReference>
<evidence type="ECO:0000259" key="5">
    <source>
        <dbReference type="PROSITE" id="PS50089"/>
    </source>
</evidence>
<evidence type="ECO:0000313" key="7">
    <source>
        <dbReference type="Proteomes" id="UP000664203"/>
    </source>
</evidence>
<dbReference type="SUPFAM" id="SSF57850">
    <property type="entry name" value="RING/U-box"/>
    <property type="match status" value="1"/>
</dbReference>
<name>A0A8H3IXY1_9LECA</name>
<feature type="domain" description="RING-type" evidence="5">
    <location>
        <begin position="28"/>
        <end position="77"/>
    </location>
</feature>
<dbReference type="Gene3D" id="3.30.40.10">
    <property type="entry name" value="Zinc/RING finger domain, C3HC4 (zinc finger)"/>
    <property type="match status" value="1"/>
</dbReference>
<dbReference type="GO" id="GO:0008270">
    <property type="term" value="F:zinc ion binding"/>
    <property type="evidence" value="ECO:0007669"/>
    <property type="project" value="UniProtKB-KW"/>
</dbReference>
<dbReference type="PANTHER" id="PTHR22763">
    <property type="entry name" value="RING ZINC FINGER PROTEIN"/>
    <property type="match status" value="1"/>
</dbReference>
<dbReference type="Proteomes" id="UP000664203">
    <property type="component" value="Unassembled WGS sequence"/>
</dbReference>
<dbReference type="GO" id="GO:0036503">
    <property type="term" value="P:ERAD pathway"/>
    <property type="evidence" value="ECO:0007669"/>
    <property type="project" value="TreeGrafter"/>
</dbReference>
<evidence type="ECO:0000256" key="2">
    <source>
        <dbReference type="ARBA" id="ARBA00022771"/>
    </source>
</evidence>
<sequence>MRPSSFASEFLDSLPVVKLSNLWAHQQCDICQEPFFTWAENPLKLPCGHIFGSACLAEWLSPTATDLNPKNTCPICRVMLFSESERRFWEDSPYVPGAHGVRPPIPLLTSAARGESLPAITHPGLLARLAEAQNRGSAGDRGRVGPAAEALALLRVIIRKLSGQNVEREAADSIPVAVIDGAVLSLAAQMGRLYEHYEFRIDRETTSVSWDSEGPDVSVLRDPVWARWCEWQLQEMVFMERNRA</sequence>
<dbReference type="PANTHER" id="PTHR22763:SF184">
    <property type="entry name" value="E3 UBIQUITIN-PROTEIN LIGASE SYNOVIOLIN"/>
    <property type="match status" value="1"/>
</dbReference>
<keyword evidence="1" id="KW-0479">Metal-binding</keyword>
<keyword evidence="3" id="KW-0862">Zinc</keyword>
<gene>
    <name evidence="6" type="ORF">ALECFALPRED_005041</name>
</gene>
<dbReference type="GO" id="GO:0043161">
    <property type="term" value="P:proteasome-mediated ubiquitin-dependent protein catabolic process"/>
    <property type="evidence" value="ECO:0007669"/>
    <property type="project" value="TreeGrafter"/>
</dbReference>
<dbReference type="InterPro" id="IPR013083">
    <property type="entry name" value="Znf_RING/FYVE/PHD"/>
</dbReference>
<dbReference type="PROSITE" id="PS50089">
    <property type="entry name" value="ZF_RING_2"/>
    <property type="match status" value="1"/>
</dbReference>
<dbReference type="InterPro" id="IPR050731">
    <property type="entry name" value="HRD1_E3_ubiq-ligases"/>
</dbReference>
<dbReference type="AlphaFoldDB" id="A0A8H3IXY1"/>
<keyword evidence="2 4" id="KW-0863">Zinc-finger</keyword>
<accession>A0A8H3IXY1</accession>
<keyword evidence="7" id="KW-1185">Reference proteome</keyword>
<dbReference type="GO" id="GO:0061630">
    <property type="term" value="F:ubiquitin protein ligase activity"/>
    <property type="evidence" value="ECO:0007669"/>
    <property type="project" value="UniProtKB-EC"/>
</dbReference>
<dbReference type="InterPro" id="IPR001841">
    <property type="entry name" value="Znf_RING"/>
</dbReference>
<dbReference type="OrthoDB" id="5358255at2759"/>
<reference evidence="6" key="1">
    <citation type="submission" date="2021-03" db="EMBL/GenBank/DDBJ databases">
        <authorList>
            <person name="Tagirdzhanova G."/>
        </authorList>
    </citation>
    <scope>NUCLEOTIDE SEQUENCE</scope>
</reference>
<dbReference type="SMART" id="SM00184">
    <property type="entry name" value="RING"/>
    <property type="match status" value="1"/>
</dbReference>
<protein>
    <recommendedName>
        <fullName evidence="5">RING-type domain-containing protein</fullName>
    </recommendedName>
</protein>
<proteinExistence type="predicted"/>